<proteinExistence type="predicted"/>
<dbReference type="Proteomes" id="UP001185331">
    <property type="component" value="Unassembled WGS sequence"/>
</dbReference>
<gene>
    <name evidence="1" type="ORF">J2Y00_002557</name>
</gene>
<name>A0AAE4BME0_9DEIO</name>
<comment type="caution">
    <text evidence="1">The sequence shown here is derived from an EMBL/GenBank/DDBJ whole genome shotgun (WGS) entry which is preliminary data.</text>
</comment>
<sequence length="80" mass="8910">MPDFKYRLTADRWAFLDVTVRADTREASDALIAAQSQALAQDPALWHHDDALSSVRTFLTPEQVEPEGGNFQSDVTIHAP</sequence>
<evidence type="ECO:0000313" key="2">
    <source>
        <dbReference type="Proteomes" id="UP001185331"/>
    </source>
</evidence>
<accession>A0AAE4BME0</accession>
<organism evidence="1 2">
    <name type="scientific">Deinococcus soli</name>
    <name type="common">ex Cha et al. 2016</name>
    <dbReference type="NCBI Taxonomy" id="1309411"/>
    <lineage>
        <taxon>Bacteria</taxon>
        <taxon>Thermotogati</taxon>
        <taxon>Deinococcota</taxon>
        <taxon>Deinococci</taxon>
        <taxon>Deinococcales</taxon>
        <taxon>Deinococcaceae</taxon>
        <taxon>Deinococcus</taxon>
    </lineage>
</organism>
<protein>
    <submittedName>
        <fullName evidence="1">Uncharacterized protein</fullName>
    </submittedName>
</protein>
<dbReference type="AlphaFoldDB" id="A0AAE4BME0"/>
<dbReference type="EMBL" id="JAVDQK010000005">
    <property type="protein sequence ID" value="MDR6218960.1"/>
    <property type="molecule type" value="Genomic_DNA"/>
</dbReference>
<dbReference type="RefSeq" id="WP_309853847.1">
    <property type="nucleotide sequence ID" value="NZ_JAVDQJ010000004.1"/>
</dbReference>
<reference evidence="1" key="1">
    <citation type="submission" date="2023-07" db="EMBL/GenBank/DDBJ databases">
        <title>Sorghum-associated microbial communities from plants grown in Nebraska, USA.</title>
        <authorList>
            <person name="Schachtman D."/>
        </authorList>
    </citation>
    <scope>NUCLEOTIDE SEQUENCE</scope>
    <source>
        <strain evidence="1">BE330</strain>
    </source>
</reference>
<evidence type="ECO:0000313" key="1">
    <source>
        <dbReference type="EMBL" id="MDR6218960.1"/>
    </source>
</evidence>